<dbReference type="GO" id="GO:0006556">
    <property type="term" value="P:S-adenosylmethionine biosynthetic process"/>
    <property type="evidence" value="ECO:0007669"/>
    <property type="project" value="TreeGrafter"/>
</dbReference>
<dbReference type="InterPro" id="IPR000888">
    <property type="entry name" value="RmlC-like"/>
</dbReference>
<dbReference type="PANTHER" id="PTHR10491">
    <property type="entry name" value="DTDP-4-DEHYDRORHAMNOSE REDUCTASE"/>
    <property type="match status" value="1"/>
</dbReference>
<dbReference type="InterPro" id="IPR029903">
    <property type="entry name" value="RmlD-like-bd"/>
</dbReference>
<evidence type="ECO:0000313" key="2">
    <source>
        <dbReference type="EMBL" id="QHT88909.1"/>
    </source>
</evidence>
<dbReference type="Gene3D" id="3.40.50.720">
    <property type="entry name" value="NAD(P)-binding Rossmann-like Domain"/>
    <property type="match status" value="1"/>
</dbReference>
<dbReference type="EMBL" id="MN740126">
    <property type="protein sequence ID" value="QHT88909.1"/>
    <property type="molecule type" value="Genomic_DNA"/>
</dbReference>
<accession>A0A6C0I7Z5</accession>
<dbReference type="GO" id="GO:0008830">
    <property type="term" value="F:dTDP-4-dehydrorhamnose 3,5-epimerase activity"/>
    <property type="evidence" value="ECO:0007669"/>
    <property type="project" value="InterPro"/>
</dbReference>
<dbReference type="GO" id="GO:0048270">
    <property type="term" value="F:methionine adenosyltransferase regulator activity"/>
    <property type="evidence" value="ECO:0007669"/>
    <property type="project" value="TreeGrafter"/>
</dbReference>
<dbReference type="AlphaFoldDB" id="A0A6C0I7Z5"/>
<dbReference type="SUPFAM" id="SSF51182">
    <property type="entry name" value="RmlC-like cupins"/>
    <property type="match status" value="1"/>
</dbReference>
<sequence length="430" mass="49614">MNKTYLDNRGKLFFPVKNQAFKQCTVSVNKQYVFRGIHINNFAKLVTCIQGKILDIVINFDKSADDYLVPKYYYLDPNTELFEILVPKGHGHAFLSLEPDSILVYHLEGEFIDNETSHIHYLDPFINIVFPPEINKSNIIVSEKDDIKHFVRPIDYIVFGPNGFLGSNIVSLLKLEDKNFITSSLRLHETSKIRDLFLLYKPKYVINCAGITGTPNIFWCDEHKTETIENNITYQLTMAAICKEYGIHLTIFGSGGIFNNEPGRIYLETDTGNNLSNFYGECRILLENIVKQYNNVLYLRINYPISSKPSNKNLLTKLISYKFIDNVELSITYVDNLFPILFKMIEQNESGICNFTNPGQIKLLDIINIYNEITKSQLNPIINPLDNYLTLVSDNIKNKRSFTRLQSDKLTNYNPLDIRIAIKECCEKYV</sequence>
<organism evidence="2">
    <name type="scientific">viral metagenome</name>
    <dbReference type="NCBI Taxonomy" id="1070528"/>
    <lineage>
        <taxon>unclassified sequences</taxon>
        <taxon>metagenomes</taxon>
        <taxon>organismal metagenomes</taxon>
    </lineage>
</organism>
<dbReference type="InterPro" id="IPR005913">
    <property type="entry name" value="dTDP_dehydrorham_reduct"/>
</dbReference>
<proteinExistence type="predicted"/>
<dbReference type="InterPro" id="IPR011051">
    <property type="entry name" value="RmlC_Cupin_sf"/>
</dbReference>
<dbReference type="PANTHER" id="PTHR10491:SF4">
    <property type="entry name" value="METHIONINE ADENOSYLTRANSFERASE 2 SUBUNIT BETA"/>
    <property type="match status" value="1"/>
</dbReference>
<feature type="domain" description="RmlD-like substrate binding" evidence="1">
    <location>
        <begin position="157"/>
        <end position="307"/>
    </location>
</feature>
<dbReference type="Pfam" id="PF04321">
    <property type="entry name" value="RmlD_sub_bind"/>
    <property type="match status" value="1"/>
</dbReference>
<evidence type="ECO:0000259" key="1">
    <source>
        <dbReference type="Pfam" id="PF04321"/>
    </source>
</evidence>
<dbReference type="SUPFAM" id="SSF51735">
    <property type="entry name" value="NAD(P)-binding Rossmann-fold domains"/>
    <property type="match status" value="1"/>
</dbReference>
<protein>
    <recommendedName>
        <fullName evidence="1">RmlD-like substrate binding domain-containing protein</fullName>
    </recommendedName>
</protein>
<reference evidence="2" key="1">
    <citation type="journal article" date="2020" name="Nature">
        <title>Giant virus diversity and host interactions through global metagenomics.</title>
        <authorList>
            <person name="Schulz F."/>
            <person name="Roux S."/>
            <person name="Paez-Espino D."/>
            <person name="Jungbluth S."/>
            <person name="Walsh D.A."/>
            <person name="Denef V.J."/>
            <person name="McMahon K.D."/>
            <person name="Konstantinidis K.T."/>
            <person name="Eloe-Fadrosh E.A."/>
            <person name="Kyrpides N.C."/>
            <person name="Woyke T."/>
        </authorList>
    </citation>
    <scope>NUCLEOTIDE SEQUENCE</scope>
    <source>
        <strain evidence="2">GVMAG-M-3300023184-51</strain>
    </source>
</reference>
<dbReference type="InterPro" id="IPR036291">
    <property type="entry name" value="NAD(P)-bd_dom_sf"/>
</dbReference>
<dbReference type="Gene3D" id="2.60.120.10">
    <property type="entry name" value="Jelly Rolls"/>
    <property type="match status" value="1"/>
</dbReference>
<dbReference type="GO" id="GO:0048269">
    <property type="term" value="C:methionine adenosyltransferase complex"/>
    <property type="evidence" value="ECO:0007669"/>
    <property type="project" value="TreeGrafter"/>
</dbReference>
<dbReference type="InterPro" id="IPR014710">
    <property type="entry name" value="RmlC-like_jellyroll"/>
</dbReference>
<dbReference type="Pfam" id="PF00908">
    <property type="entry name" value="dTDP_sugar_isom"/>
    <property type="match status" value="1"/>
</dbReference>
<name>A0A6C0I7Z5_9ZZZZ</name>